<evidence type="ECO:0000313" key="2">
    <source>
        <dbReference type="Proteomes" id="UP000187283"/>
    </source>
</evidence>
<protein>
    <submittedName>
        <fullName evidence="1">Uncharacterized protein</fullName>
    </submittedName>
</protein>
<reference evidence="1 2" key="1">
    <citation type="submission" date="2017-01" db="EMBL/GenBank/DDBJ databases">
        <authorList>
            <person name="Mah S.A."/>
            <person name="Swanson W.J."/>
            <person name="Moy G.W."/>
            <person name="Vacquier V.D."/>
        </authorList>
    </citation>
    <scope>NUCLEOTIDE SEQUENCE [LARGE SCALE GENOMIC DNA]</scope>
    <source>
        <strain evidence="1 2">GSMNP</strain>
    </source>
</reference>
<dbReference type="OrthoDB" id="10432154at2759"/>
<comment type="caution">
    <text evidence="1">The sequence shown here is derived from an EMBL/GenBank/DDBJ whole genome shotgun (WGS) entry which is preliminary data.</text>
</comment>
<evidence type="ECO:0000313" key="1">
    <source>
        <dbReference type="EMBL" id="OMJ12497.1"/>
    </source>
</evidence>
<dbReference type="Proteomes" id="UP000187283">
    <property type="component" value="Unassembled WGS sequence"/>
</dbReference>
<gene>
    <name evidence="1" type="ORF">AYI70_g9078</name>
</gene>
<keyword evidence="2" id="KW-1185">Reference proteome</keyword>
<accession>A0A1R1XCZ8</accession>
<dbReference type="AlphaFoldDB" id="A0A1R1XCZ8"/>
<organism evidence="1 2">
    <name type="scientific">Smittium culicis</name>
    <dbReference type="NCBI Taxonomy" id="133412"/>
    <lineage>
        <taxon>Eukaryota</taxon>
        <taxon>Fungi</taxon>
        <taxon>Fungi incertae sedis</taxon>
        <taxon>Zoopagomycota</taxon>
        <taxon>Kickxellomycotina</taxon>
        <taxon>Harpellomycetes</taxon>
        <taxon>Harpellales</taxon>
        <taxon>Legeriomycetaceae</taxon>
        <taxon>Smittium</taxon>
    </lineage>
</organism>
<proteinExistence type="predicted"/>
<sequence>MDHTVSSYYVWIFFKHKSDETFSISSHRRTAIGAHTDAVFPLQMKIQNFFVHQIKNVLSFHRALQFVTKKEFIPKFSAFDEANESQELSFYAYIGRFINLERPQQHRFVFKIF</sequence>
<dbReference type="EMBL" id="LSSN01003941">
    <property type="protein sequence ID" value="OMJ12497.1"/>
    <property type="molecule type" value="Genomic_DNA"/>
</dbReference>
<name>A0A1R1XCZ8_9FUNG</name>